<sequence length="89" mass="10563">MAILLVTYDLKQPGRDYAPVHNFLKQFTYCKDLESVWLLDTKWTAIQMRDALSKLVDANDKFFICPVGRDWASWRFNCSNWLNDASRNW</sequence>
<evidence type="ECO:0000313" key="1">
    <source>
        <dbReference type="EMBL" id="MDP9893221.1"/>
    </source>
</evidence>
<dbReference type="AlphaFoldDB" id="A0AAW8CZB9"/>
<reference evidence="1" key="1">
    <citation type="submission" date="2023-07" db="EMBL/GenBank/DDBJ databases">
        <title>Sorghum-associated microbial communities from plants grown in Nebraska, USA.</title>
        <authorList>
            <person name="Schachtman D."/>
        </authorList>
    </citation>
    <scope>NUCLEOTIDE SEQUENCE</scope>
    <source>
        <strain evidence="1">DS3754</strain>
    </source>
</reference>
<dbReference type="Proteomes" id="UP001242045">
    <property type="component" value="Unassembled WGS sequence"/>
</dbReference>
<organism evidence="1 2">
    <name type="scientific">Variovorax boronicumulans</name>
    <dbReference type="NCBI Taxonomy" id="436515"/>
    <lineage>
        <taxon>Bacteria</taxon>
        <taxon>Pseudomonadati</taxon>
        <taxon>Pseudomonadota</taxon>
        <taxon>Betaproteobacteria</taxon>
        <taxon>Burkholderiales</taxon>
        <taxon>Comamonadaceae</taxon>
        <taxon>Variovorax</taxon>
    </lineage>
</organism>
<accession>A0AAW8CZB9</accession>
<proteinExistence type="predicted"/>
<dbReference type="EMBL" id="JAUSRD010000004">
    <property type="protein sequence ID" value="MDP9893221.1"/>
    <property type="molecule type" value="Genomic_DNA"/>
</dbReference>
<comment type="caution">
    <text evidence="1">The sequence shown here is derived from an EMBL/GenBank/DDBJ whole genome shotgun (WGS) entry which is preliminary data.</text>
</comment>
<name>A0AAW8CZB9_9BURK</name>
<gene>
    <name evidence="1" type="ORF">J2W31_002332</name>
</gene>
<dbReference type="RefSeq" id="WP_307684853.1">
    <property type="nucleotide sequence ID" value="NZ_JAUSRD010000004.1"/>
</dbReference>
<protein>
    <submittedName>
        <fullName evidence="1">Uncharacterized protein</fullName>
    </submittedName>
</protein>
<evidence type="ECO:0000313" key="2">
    <source>
        <dbReference type="Proteomes" id="UP001242045"/>
    </source>
</evidence>